<evidence type="ECO:0000256" key="2">
    <source>
        <dbReference type="ARBA" id="ARBA00022771"/>
    </source>
</evidence>
<dbReference type="InterPro" id="IPR036977">
    <property type="entry name" value="DNA_primase_Znf_CHC2"/>
</dbReference>
<accession>X1S993</accession>
<reference evidence="5" key="1">
    <citation type="journal article" date="2014" name="Front. Microbiol.">
        <title>High frequency of phylogenetically diverse reductive dehalogenase-homologous genes in deep subseafloor sedimentary metagenomes.</title>
        <authorList>
            <person name="Kawai M."/>
            <person name="Futagami T."/>
            <person name="Toyoda A."/>
            <person name="Takaki Y."/>
            <person name="Nishi S."/>
            <person name="Hori S."/>
            <person name="Arai W."/>
            <person name="Tsubouchi T."/>
            <person name="Morono Y."/>
            <person name="Uchiyama I."/>
            <person name="Ito T."/>
            <person name="Fujiyama A."/>
            <person name="Inagaki F."/>
            <person name="Takami H."/>
        </authorList>
    </citation>
    <scope>NUCLEOTIDE SEQUENCE</scope>
    <source>
        <strain evidence="5">Expedition CK06-06</strain>
    </source>
</reference>
<dbReference type="GO" id="GO:0006269">
    <property type="term" value="P:DNA replication, synthesis of primer"/>
    <property type="evidence" value="ECO:0007669"/>
    <property type="project" value="TreeGrafter"/>
</dbReference>
<dbReference type="Pfam" id="PF13481">
    <property type="entry name" value="AAA_25"/>
    <property type="match status" value="1"/>
</dbReference>
<feature type="domain" description="Zinc finger CHC2-type" evidence="4">
    <location>
        <begin position="32"/>
        <end position="82"/>
    </location>
</feature>
<organism evidence="5">
    <name type="scientific">marine sediment metagenome</name>
    <dbReference type="NCBI Taxonomy" id="412755"/>
    <lineage>
        <taxon>unclassified sequences</taxon>
        <taxon>metagenomes</taxon>
        <taxon>ecological metagenomes</taxon>
    </lineage>
</organism>
<protein>
    <recommendedName>
        <fullName evidence="4">Zinc finger CHC2-type domain-containing protein</fullName>
    </recommendedName>
</protein>
<dbReference type="GO" id="GO:0008270">
    <property type="term" value="F:zinc ion binding"/>
    <property type="evidence" value="ECO:0007669"/>
    <property type="project" value="UniProtKB-KW"/>
</dbReference>
<keyword evidence="3" id="KW-0862">Zinc</keyword>
<gene>
    <name evidence="5" type="ORF">S12H4_01932</name>
</gene>
<dbReference type="Gene3D" id="3.40.1360.10">
    <property type="match status" value="1"/>
</dbReference>
<dbReference type="CDD" id="cd01029">
    <property type="entry name" value="TOPRIM_primases"/>
    <property type="match status" value="1"/>
</dbReference>
<dbReference type="EMBL" id="BARW01000427">
    <property type="protein sequence ID" value="GAI64359.1"/>
    <property type="molecule type" value="Genomic_DNA"/>
</dbReference>
<dbReference type="SMART" id="SM00400">
    <property type="entry name" value="ZnF_CHCC"/>
    <property type="match status" value="1"/>
</dbReference>
<dbReference type="AlphaFoldDB" id="X1S993"/>
<sequence>MKKKIESYFEGKYEEFYGKHLEKVHKAGQDEFKALCPFHEDTNPSFSFNKNTGLYNCFGCESKGDHLTFYSKINNLDIKKDFPNITKGICNDYGISLVYKTPEIVKTYDYTDPGGKLLYQVCRMEPKSFRQRKPKSKSGWTWNIKGVKRVLYRLPEVIKAGEVLIVEGEQDADNLSDLGFTATTCPMGAGKWKTEYSSCLKDKDVVLNPDNDNEGRKHMDQVAKELLPITKSLKLLALPGLPNKGDVSDFIKTFKDKELAAEKLAMMIEDARPYKPGKERQTSYTAKELMSTEFPEPRWAVPEIIPEGCNILAGKPKMGKSMMCLNLAIAVTTGGKAFGEIDVDKGSVLYLALEDTGRRLKVRLTEMLQGSAAPDNLYIELACPKIENGKLPELDKKMEEIKDLRLVVIDTLQIIRPAHTGKYKTPYAIDSEDIRVIKDLADKHGIAIIIVHHLRKTESEDIMDDISGTFGLTGAADGVLAIKRITGRADAELNIVGRDIEAEKYALKFDPEFLSWQLLGKAEEIKSTATKQSVYD</sequence>
<evidence type="ECO:0000256" key="3">
    <source>
        <dbReference type="ARBA" id="ARBA00022833"/>
    </source>
</evidence>
<feature type="non-terminal residue" evidence="5">
    <location>
        <position position="536"/>
    </location>
</feature>
<dbReference type="GO" id="GO:0003677">
    <property type="term" value="F:DNA binding"/>
    <property type="evidence" value="ECO:0007669"/>
    <property type="project" value="InterPro"/>
</dbReference>
<dbReference type="Pfam" id="PF01807">
    <property type="entry name" value="Zn_ribbon_DnaG"/>
    <property type="match status" value="1"/>
</dbReference>
<evidence type="ECO:0000259" key="4">
    <source>
        <dbReference type="SMART" id="SM00400"/>
    </source>
</evidence>
<proteinExistence type="predicted"/>
<keyword evidence="1" id="KW-0479">Metal-binding</keyword>
<dbReference type="GO" id="GO:0003899">
    <property type="term" value="F:DNA-directed RNA polymerase activity"/>
    <property type="evidence" value="ECO:0007669"/>
    <property type="project" value="InterPro"/>
</dbReference>
<dbReference type="PANTHER" id="PTHR30313">
    <property type="entry name" value="DNA PRIMASE"/>
    <property type="match status" value="1"/>
</dbReference>
<keyword evidence="2" id="KW-0863">Zinc-finger</keyword>
<dbReference type="SUPFAM" id="SSF52540">
    <property type="entry name" value="P-loop containing nucleoside triphosphate hydrolases"/>
    <property type="match status" value="1"/>
</dbReference>
<evidence type="ECO:0000256" key="1">
    <source>
        <dbReference type="ARBA" id="ARBA00022723"/>
    </source>
</evidence>
<dbReference type="GO" id="GO:0005737">
    <property type="term" value="C:cytoplasm"/>
    <property type="evidence" value="ECO:0007669"/>
    <property type="project" value="TreeGrafter"/>
</dbReference>
<dbReference type="Gene3D" id="3.40.50.300">
    <property type="entry name" value="P-loop containing nucleotide triphosphate hydrolases"/>
    <property type="match status" value="1"/>
</dbReference>
<name>X1S993_9ZZZZ</name>
<dbReference type="SUPFAM" id="SSF56731">
    <property type="entry name" value="DNA primase core"/>
    <property type="match status" value="1"/>
</dbReference>
<dbReference type="InterPro" id="IPR002694">
    <property type="entry name" value="Znf_CHC2"/>
</dbReference>
<dbReference type="Gene3D" id="3.90.580.10">
    <property type="entry name" value="Zinc finger, CHC2-type domain"/>
    <property type="match status" value="1"/>
</dbReference>
<dbReference type="SUPFAM" id="SSF57783">
    <property type="entry name" value="Zinc beta-ribbon"/>
    <property type="match status" value="1"/>
</dbReference>
<comment type="caution">
    <text evidence="5">The sequence shown here is derived from an EMBL/GenBank/DDBJ whole genome shotgun (WGS) entry which is preliminary data.</text>
</comment>
<evidence type="ECO:0000313" key="5">
    <source>
        <dbReference type="EMBL" id="GAI64359.1"/>
    </source>
</evidence>
<dbReference type="InterPro" id="IPR027417">
    <property type="entry name" value="P-loop_NTPase"/>
</dbReference>
<dbReference type="InterPro" id="IPR034154">
    <property type="entry name" value="TOPRIM_DnaG/twinkle"/>
</dbReference>
<dbReference type="InterPro" id="IPR050219">
    <property type="entry name" value="DnaG_primase"/>
</dbReference>
<dbReference type="PANTHER" id="PTHR30313:SF2">
    <property type="entry name" value="DNA PRIMASE"/>
    <property type="match status" value="1"/>
</dbReference>